<protein>
    <submittedName>
        <fullName evidence="1">Uncharacterized protein</fullName>
    </submittedName>
</protein>
<gene>
    <name evidence="1" type="ORF">Hyperionvirus15_24</name>
</gene>
<organism evidence="1">
    <name type="scientific">Hyperionvirus sp</name>
    <dbReference type="NCBI Taxonomy" id="2487770"/>
    <lineage>
        <taxon>Viruses</taxon>
        <taxon>Varidnaviria</taxon>
        <taxon>Bamfordvirae</taxon>
        <taxon>Nucleocytoviricota</taxon>
        <taxon>Megaviricetes</taxon>
        <taxon>Imitervirales</taxon>
        <taxon>Mimiviridae</taxon>
        <taxon>Klosneuvirinae</taxon>
    </lineage>
</organism>
<dbReference type="PROSITE" id="PS51257">
    <property type="entry name" value="PROKAR_LIPOPROTEIN"/>
    <property type="match status" value="1"/>
</dbReference>
<dbReference type="EMBL" id="MK072397">
    <property type="protein sequence ID" value="AYV83986.1"/>
    <property type="molecule type" value="Genomic_DNA"/>
</dbReference>
<accession>A0A3G5A9N5</accession>
<proteinExistence type="predicted"/>
<name>A0A3G5A9N5_9VIRU</name>
<evidence type="ECO:0000313" key="1">
    <source>
        <dbReference type="EMBL" id="AYV83986.1"/>
    </source>
</evidence>
<sequence length="137" mass="15793">MFWKILGVLLALSYACYAARLSIEINPQTYRKVGTFNCTFDSSDIIDLEVLFIGSNNDDQIYFKTPDHKKMNFTEISIGPSDLFYGYLTYTLKNHGTHLTELPEYGLYNNNAERNIIVSYEISYKCSDKKLSLFLRG</sequence>
<reference evidence="1" key="1">
    <citation type="submission" date="2018-10" db="EMBL/GenBank/DDBJ databases">
        <title>Hidden diversity of soil giant viruses.</title>
        <authorList>
            <person name="Schulz F."/>
            <person name="Alteio L."/>
            <person name="Goudeau D."/>
            <person name="Ryan E.M."/>
            <person name="Malmstrom R.R."/>
            <person name="Blanchard J."/>
            <person name="Woyke T."/>
        </authorList>
    </citation>
    <scope>NUCLEOTIDE SEQUENCE</scope>
    <source>
        <strain evidence="1">HYV1</strain>
    </source>
</reference>